<name>A0A7G2CIQ1_9TRYP</name>
<feature type="compositionally biased region" description="Polar residues" evidence="1">
    <location>
        <begin position="209"/>
        <end position="222"/>
    </location>
</feature>
<feature type="region of interest" description="Disordered" evidence="1">
    <location>
        <begin position="26"/>
        <end position="133"/>
    </location>
</feature>
<accession>A0A7G2CIQ1</accession>
<feature type="compositionally biased region" description="Basic and acidic residues" evidence="1">
    <location>
        <begin position="72"/>
        <end position="94"/>
    </location>
</feature>
<dbReference type="EMBL" id="LR877154">
    <property type="protein sequence ID" value="CAD2218132.1"/>
    <property type="molecule type" value="Genomic_DNA"/>
</dbReference>
<feature type="compositionally biased region" description="Basic residues" evidence="1">
    <location>
        <begin position="225"/>
        <end position="236"/>
    </location>
</feature>
<evidence type="ECO:0000313" key="3">
    <source>
        <dbReference type="Proteomes" id="UP000515908"/>
    </source>
</evidence>
<evidence type="ECO:0000256" key="1">
    <source>
        <dbReference type="SAM" id="MobiDB-lite"/>
    </source>
</evidence>
<dbReference type="Proteomes" id="UP000515908">
    <property type="component" value="Chromosome 10"/>
</dbReference>
<keyword evidence="3" id="KW-1185">Reference proteome</keyword>
<feature type="compositionally biased region" description="Polar residues" evidence="1">
    <location>
        <begin position="33"/>
        <end position="57"/>
    </location>
</feature>
<dbReference type="AlphaFoldDB" id="A0A7G2CIQ1"/>
<protein>
    <submittedName>
        <fullName evidence="2">Uncharacterized protein</fullName>
    </submittedName>
</protein>
<sequence>MSGKEYYENPFDNDDDDTCFATIELDVDDDTSPNHTGFSSRKRSSQYAQMTPNQSAGILQVRSRGASMKQSGHSDHSRRSLHYADDGEVEERSVGRVVVPATNLRSQLTNERSSATRRSVTRGNMDPTSQEAIHQVESSYEEIVQSLRSTLTEMQGENSLLRNEKHKLESQLRAVRLEKENCEFNLQKEKNRSAILEEQVQALEEELASMQTIRHQRSTNSGRVRPAHRKGPPRLV</sequence>
<reference evidence="2 3" key="1">
    <citation type="submission" date="2020-08" db="EMBL/GenBank/DDBJ databases">
        <authorList>
            <person name="Newling K."/>
            <person name="Davey J."/>
            <person name="Forrester S."/>
        </authorList>
    </citation>
    <scope>NUCLEOTIDE SEQUENCE [LARGE SCALE GENOMIC DNA]</scope>
    <source>
        <strain evidence="3">Crithidia deanei Carvalho (ATCC PRA-265)</strain>
    </source>
</reference>
<dbReference type="VEuPathDB" id="TriTrypDB:ADEAN_000561800"/>
<proteinExistence type="predicted"/>
<feature type="compositionally biased region" description="Polar residues" evidence="1">
    <location>
        <begin position="103"/>
        <end position="133"/>
    </location>
</feature>
<gene>
    <name evidence="2" type="ORF">ADEAN_000561800</name>
</gene>
<feature type="region of interest" description="Disordered" evidence="1">
    <location>
        <begin position="207"/>
        <end position="236"/>
    </location>
</feature>
<organism evidence="2 3">
    <name type="scientific">Angomonas deanei</name>
    <dbReference type="NCBI Taxonomy" id="59799"/>
    <lineage>
        <taxon>Eukaryota</taxon>
        <taxon>Discoba</taxon>
        <taxon>Euglenozoa</taxon>
        <taxon>Kinetoplastea</taxon>
        <taxon>Metakinetoplastina</taxon>
        <taxon>Trypanosomatida</taxon>
        <taxon>Trypanosomatidae</taxon>
        <taxon>Strigomonadinae</taxon>
        <taxon>Angomonas</taxon>
    </lineage>
</organism>
<evidence type="ECO:0000313" key="2">
    <source>
        <dbReference type="EMBL" id="CAD2218132.1"/>
    </source>
</evidence>